<reference evidence="5" key="1">
    <citation type="journal article" date="2019" name="Int. J. Syst. Evol. Microbiol.">
        <title>The Global Catalogue of Microorganisms (GCM) 10K type strain sequencing project: providing services to taxonomists for standard genome sequencing and annotation.</title>
        <authorList>
            <consortium name="The Broad Institute Genomics Platform"/>
            <consortium name="The Broad Institute Genome Sequencing Center for Infectious Disease"/>
            <person name="Wu L."/>
            <person name="Ma J."/>
        </authorList>
    </citation>
    <scope>NUCLEOTIDE SEQUENCE [LARGE SCALE GENOMIC DNA]</scope>
    <source>
        <strain evidence="5">CGMCC 4.7396</strain>
    </source>
</reference>
<feature type="transmembrane region" description="Helical" evidence="2">
    <location>
        <begin position="111"/>
        <end position="144"/>
    </location>
</feature>
<dbReference type="RefSeq" id="WP_387976828.1">
    <property type="nucleotide sequence ID" value="NZ_JBHRWO010000012.1"/>
</dbReference>
<dbReference type="EMBL" id="JBHRWO010000012">
    <property type="protein sequence ID" value="MFC3493784.1"/>
    <property type="molecule type" value="Genomic_DNA"/>
</dbReference>
<comment type="caution">
    <text evidence="4">The sequence shown here is derived from an EMBL/GenBank/DDBJ whole genome shotgun (WGS) entry which is preliminary data.</text>
</comment>
<gene>
    <name evidence="4" type="ORF">ACFO8M_14985</name>
</gene>
<feature type="domain" description="DUF1468" evidence="3">
    <location>
        <begin position="11"/>
        <end position="176"/>
    </location>
</feature>
<accession>A0ABV7Q1Y1</accession>
<dbReference type="InterPro" id="IPR009936">
    <property type="entry name" value="DUF1468"/>
</dbReference>
<sequence length="183" mass="18350">MSGTLRNARVAASAVLAAIGAAACVAGYGYGLETEDGTVGAGLLPAATGAIIAVLALVDLAQQLIAARRATAASSTDEAGTVEADAAEADTEDDGTDVLGRSPRQRNRNLAVVVAFVFAAALLVPLIGLLLSMGLLILAITIGVERMKPLSAISVTAIALACVWLVFALGLRVPFPTGLLGVV</sequence>
<name>A0ABV7Q1Y1_9ACTN</name>
<keyword evidence="5" id="KW-1185">Reference proteome</keyword>
<keyword evidence="2" id="KW-0812">Transmembrane</keyword>
<feature type="transmembrane region" description="Helical" evidence="2">
    <location>
        <begin position="42"/>
        <end position="61"/>
    </location>
</feature>
<evidence type="ECO:0000256" key="2">
    <source>
        <dbReference type="SAM" id="Phobius"/>
    </source>
</evidence>
<evidence type="ECO:0000313" key="4">
    <source>
        <dbReference type="EMBL" id="MFC3493784.1"/>
    </source>
</evidence>
<dbReference type="PROSITE" id="PS51257">
    <property type="entry name" value="PROKAR_LIPOPROTEIN"/>
    <property type="match status" value="1"/>
</dbReference>
<keyword evidence="2" id="KW-1133">Transmembrane helix</keyword>
<evidence type="ECO:0000256" key="1">
    <source>
        <dbReference type="SAM" id="MobiDB-lite"/>
    </source>
</evidence>
<dbReference type="Pfam" id="PF07331">
    <property type="entry name" value="TctB"/>
    <property type="match status" value="1"/>
</dbReference>
<dbReference type="Proteomes" id="UP001595712">
    <property type="component" value="Unassembled WGS sequence"/>
</dbReference>
<proteinExistence type="predicted"/>
<feature type="region of interest" description="Disordered" evidence="1">
    <location>
        <begin position="77"/>
        <end position="100"/>
    </location>
</feature>
<organism evidence="4 5">
    <name type="scientific">Glycomyces rhizosphaerae</name>
    <dbReference type="NCBI Taxonomy" id="2054422"/>
    <lineage>
        <taxon>Bacteria</taxon>
        <taxon>Bacillati</taxon>
        <taxon>Actinomycetota</taxon>
        <taxon>Actinomycetes</taxon>
        <taxon>Glycomycetales</taxon>
        <taxon>Glycomycetaceae</taxon>
        <taxon>Glycomyces</taxon>
    </lineage>
</organism>
<feature type="compositionally biased region" description="Acidic residues" evidence="1">
    <location>
        <begin position="85"/>
        <end position="96"/>
    </location>
</feature>
<evidence type="ECO:0000259" key="3">
    <source>
        <dbReference type="Pfam" id="PF07331"/>
    </source>
</evidence>
<feature type="transmembrane region" description="Helical" evidence="2">
    <location>
        <begin position="150"/>
        <end position="171"/>
    </location>
</feature>
<protein>
    <submittedName>
        <fullName evidence="4">Tripartite tricarboxylate transporter TctB family protein</fullName>
    </submittedName>
</protein>
<evidence type="ECO:0000313" key="5">
    <source>
        <dbReference type="Proteomes" id="UP001595712"/>
    </source>
</evidence>
<keyword evidence="2" id="KW-0472">Membrane</keyword>